<sequence>LAITAATGIAGVNIGGCTLHSWAGIGLGKESGEDLAGKLLGQFKNRRKRDGLGAAVARWMDVRTLIVDES</sequence>
<dbReference type="eggNOG" id="KOG0987">
    <property type="taxonomic scope" value="Eukaryota"/>
</dbReference>
<feature type="non-terminal residue" evidence="1">
    <location>
        <position position="70"/>
    </location>
</feature>
<dbReference type="EMBL" id="KE504127">
    <property type="protein sequence ID" value="EPT04415.1"/>
    <property type="molecule type" value="Genomic_DNA"/>
</dbReference>
<proteinExistence type="predicted"/>
<dbReference type="InParanoid" id="S8G264"/>
<keyword evidence="2" id="KW-1185">Reference proteome</keyword>
<gene>
    <name evidence="1" type="ORF">FOMPIDRAFT_1085693</name>
</gene>
<accession>S8G264</accession>
<evidence type="ECO:0000313" key="2">
    <source>
        <dbReference type="Proteomes" id="UP000015241"/>
    </source>
</evidence>
<dbReference type="OrthoDB" id="432234at2759"/>
<dbReference type="STRING" id="743788.S8G264"/>
<evidence type="ECO:0000313" key="1">
    <source>
        <dbReference type="EMBL" id="EPT04415.1"/>
    </source>
</evidence>
<dbReference type="AlphaFoldDB" id="S8G264"/>
<protein>
    <recommendedName>
        <fullName evidence="3">ATP-dependent DNA helicase</fullName>
    </recommendedName>
</protein>
<evidence type="ECO:0008006" key="3">
    <source>
        <dbReference type="Google" id="ProtNLM"/>
    </source>
</evidence>
<reference evidence="1 2" key="1">
    <citation type="journal article" date="2012" name="Science">
        <title>The Paleozoic origin of enzymatic lignin decomposition reconstructed from 31 fungal genomes.</title>
        <authorList>
            <person name="Floudas D."/>
            <person name="Binder M."/>
            <person name="Riley R."/>
            <person name="Barry K."/>
            <person name="Blanchette R.A."/>
            <person name="Henrissat B."/>
            <person name="Martinez A.T."/>
            <person name="Otillar R."/>
            <person name="Spatafora J.W."/>
            <person name="Yadav J.S."/>
            <person name="Aerts A."/>
            <person name="Benoit I."/>
            <person name="Boyd A."/>
            <person name="Carlson A."/>
            <person name="Copeland A."/>
            <person name="Coutinho P.M."/>
            <person name="de Vries R.P."/>
            <person name="Ferreira P."/>
            <person name="Findley K."/>
            <person name="Foster B."/>
            <person name="Gaskell J."/>
            <person name="Glotzer D."/>
            <person name="Gorecki P."/>
            <person name="Heitman J."/>
            <person name="Hesse C."/>
            <person name="Hori C."/>
            <person name="Igarashi K."/>
            <person name="Jurgens J.A."/>
            <person name="Kallen N."/>
            <person name="Kersten P."/>
            <person name="Kohler A."/>
            <person name="Kuees U."/>
            <person name="Kumar T.K.A."/>
            <person name="Kuo A."/>
            <person name="LaButti K."/>
            <person name="Larrondo L.F."/>
            <person name="Lindquist E."/>
            <person name="Ling A."/>
            <person name="Lombard V."/>
            <person name="Lucas S."/>
            <person name="Lundell T."/>
            <person name="Martin R."/>
            <person name="McLaughlin D.J."/>
            <person name="Morgenstern I."/>
            <person name="Morin E."/>
            <person name="Murat C."/>
            <person name="Nagy L.G."/>
            <person name="Nolan M."/>
            <person name="Ohm R.A."/>
            <person name="Patyshakuliyeva A."/>
            <person name="Rokas A."/>
            <person name="Ruiz-Duenas F.J."/>
            <person name="Sabat G."/>
            <person name="Salamov A."/>
            <person name="Samejima M."/>
            <person name="Schmutz J."/>
            <person name="Slot J.C."/>
            <person name="St John F."/>
            <person name="Stenlid J."/>
            <person name="Sun H."/>
            <person name="Sun S."/>
            <person name="Syed K."/>
            <person name="Tsang A."/>
            <person name="Wiebenga A."/>
            <person name="Young D."/>
            <person name="Pisabarro A."/>
            <person name="Eastwood D.C."/>
            <person name="Martin F."/>
            <person name="Cullen D."/>
            <person name="Grigoriev I.V."/>
            <person name="Hibbett D.S."/>
        </authorList>
    </citation>
    <scope>NUCLEOTIDE SEQUENCE</scope>
    <source>
        <strain evidence="2">FP-58527</strain>
    </source>
</reference>
<name>S8G264_FOMSC</name>
<dbReference type="Proteomes" id="UP000015241">
    <property type="component" value="Unassembled WGS sequence"/>
</dbReference>
<feature type="non-terminal residue" evidence="1">
    <location>
        <position position="1"/>
    </location>
</feature>
<organism evidence="1 2">
    <name type="scientific">Fomitopsis schrenkii</name>
    <name type="common">Brown rot fungus</name>
    <dbReference type="NCBI Taxonomy" id="2126942"/>
    <lineage>
        <taxon>Eukaryota</taxon>
        <taxon>Fungi</taxon>
        <taxon>Dikarya</taxon>
        <taxon>Basidiomycota</taxon>
        <taxon>Agaricomycotina</taxon>
        <taxon>Agaricomycetes</taxon>
        <taxon>Polyporales</taxon>
        <taxon>Fomitopsis</taxon>
    </lineage>
</organism>
<dbReference type="HOGENOM" id="CLU_187856_0_0_1"/>